<dbReference type="Proteomes" id="UP000275267">
    <property type="component" value="Unassembled WGS sequence"/>
</dbReference>
<dbReference type="OrthoDB" id="691311at2759"/>
<dbReference type="EMBL" id="PQIB02000012">
    <property type="protein sequence ID" value="RLM79584.1"/>
    <property type="molecule type" value="Genomic_DNA"/>
</dbReference>
<sequence length="125" mass="13675">MMWQSYLGEAEAPKNEDGAVAAGSGSGGGNKRGRCMLSEVDIIVMTGMTGAVKEVAAAIGEIKVEDSHPELYGVVMFMPGFSEEALLAAYSLLLDNKAYRTAFVKMTDSHRVLWLRTYLAKHYYM</sequence>
<comment type="caution">
    <text evidence="1">The sequence shown here is derived from an EMBL/GenBank/DDBJ whole genome shotgun (WGS) entry which is preliminary data.</text>
</comment>
<proteinExistence type="predicted"/>
<protein>
    <submittedName>
        <fullName evidence="1">Uncharacterized protein</fullName>
    </submittedName>
</protein>
<accession>A0A3L6QG28</accession>
<gene>
    <name evidence="1" type="ORF">C2845_PM12G14940</name>
</gene>
<dbReference type="PANTHER" id="PTHR47127">
    <property type="entry name" value="10A19I.15"/>
    <property type="match status" value="1"/>
</dbReference>
<evidence type="ECO:0000313" key="2">
    <source>
        <dbReference type="Proteomes" id="UP000275267"/>
    </source>
</evidence>
<dbReference type="AlphaFoldDB" id="A0A3L6QG28"/>
<name>A0A3L6QG28_PANMI</name>
<reference evidence="2" key="1">
    <citation type="journal article" date="2019" name="Nat. Commun.">
        <title>The genome of broomcorn millet.</title>
        <authorList>
            <person name="Zou C."/>
            <person name="Miki D."/>
            <person name="Li D."/>
            <person name="Tang Q."/>
            <person name="Xiao L."/>
            <person name="Rajput S."/>
            <person name="Deng P."/>
            <person name="Jia W."/>
            <person name="Huang R."/>
            <person name="Zhang M."/>
            <person name="Sun Y."/>
            <person name="Hu J."/>
            <person name="Fu X."/>
            <person name="Schnable P.S."/>
            <person name="Li F."/>
            <person name="Zhang H."/>
            <person name="Feng B."/>
            <person name="Zhu X."/>
            <person name="Liu R."/>
            <person name="Schnable J.C."/>
            <person name="Zhu J.-K."/>
            <person name="Zhang H."/>
        </authorList>
    </citation>
    <scope>NUCLEOTIDE SEQUENCE [LARGE SCALE GENOMIC DNA]</scope>
</reference>
<organism evidence="1 2">
    <name type="scientific">Panicum miliaceum</name>
    <name type="common">Proso millet</name>
    <name type="synonym">Broomcorn millet</name>
    <dbReference type="NCBI Taxonomy" id="4540"/>
    <lineage>
        <taxon>Eukaryota</taxon>
        <taxon>Viridiplantae</taxon>
        <taxon>Streptophyta</taxon>
        <taxon>Embryophyta</taxon>
        <taxon>Tracheophyta</taxon>
        <taxon>Spermatophyta</taxon>
        <taxon>Magnoliopsida</taxon>
        <taxon>Liliopsida</taxon>
        <taxon>Poales</taxon>
        <taxon>Poaceae</taxon>
        <taxon>PACMAD clade</taxon>
        <taxon>Panicoideae</taxon>
        <taxon>Panicodae</taxon>
        <taxon>Paniceae</taxon>
        <taxon>Panicinae</taxon>
        <taxon>Panicum</taxon>
        <taxon>Panicum sect. Panicum</taxon>
    </lineage>
</organism>
<keyword evidence="2" id="KW-1185">Reference proteome</keyword>
<dbReference type="STRING" id="4540.A0A3L6QG28"/>
<evidence type="ECO:0000313" key="1">
    <source>
        <dbReference type="EMBL" id="RLM79584.1"/>
    </source>
</evidence>